<dbReference type="PANTHER" id="PTHR43128">
    <property type="entry name" value="L-2-HYDROXYCARBOXYLATE DEHYDROGENASE (NAD(P)(+))"/>
    <property type="match status" value="1"/>
</dbReference>
<feature type="binding site" evidence="5">
    <location>
        <begin position="118"/>
        <end position="120"/>
    </location>
    <ligand>
        <name>NAD(+)</name>
        <dbReference type="ChEBI" id="CHEBI:57540"/>
    </ligand>
</feature>
<evidence type="ECO:0000256" key="3">
    <source>
        <dbReference type="ARBA" id="ARBA00023027"/>
    </source>
</evidence>
<dbReference type="SUPFAM" id="SSF51735">
    <property type="entry name" value="NAD(P)-binding Rossmann-fold domains"/>
    <property type="match status" value="1"/>
</dbReference>
<dbReference type="PROSITE" id="PS00064">
    <property type="entry name" value="L_LDH"/>
    <property type="match status" value="1"/>
</dbReference>
<feature type="active site" description="Proton acceptor" evidence="4">
    <location>
        <position position="173"/>
    </location>
</feature>
<dbReference type="GO" id="GO:0006089">
    <property type="term" value="P:lactate metabolic process"/>
    <property type="evidence" value="ECO:0007669"/>
    <property type="project" value="TreeGrafter"/>
</dbReference>
<evidence type="ECO:0000256" key="4">
    <source>
        <dbReference type="PIRSR" id="PIRSR000102-1"/>
    </source>
</evidence>
<evidence type="ECO:0000256" key="2">
    <source>
        <dbReference type="ARBA" id="ARBA00023002"/>
    </source>
</evidence>
<dbReference type="InterPro" id="IPR015955">
    <property type="entry name" value="Lactate_DH/Glyco_Ohase_4_C"/>
</dbReference>
<evidence type="ECO:0000313" key="9">
    <source>
        <dbReference type="EMBL" id="XDV61544.1"/>
    </source>
</evidence>
<keyword evidence="2 6" id="KW-0560">Oxidoreductase</keyword>
<reference evidence="9" key="1">
    <citation type="submission" date="2024-08" db="EMBL/GenBank/DDBJ databases">
        <authorList>
            <person name="Yu S.T."/>
        </authorList>
    </citation>
    <scope>NUCLEOTIDE SEQUENCE</scope>
    <source>
        <strain evidence="9">R33</strain>
    </source>
</reference>
<keyword evidence="3 5" id="KW-0520">NAD</keyword>
<evidence type="ECO:0000256" key="6">
    <source>
        <dbReference type="RuleBase" id="RU003369"/>
    </source>
</evidence>
<dbReference type="PANTHER" id="PTHR43128:SF16">
    <property type="entry name" value="L-LACTATE DEHYDROGENASE"/>
    <property type="match status" value="1"/>
</dbReference>
<organism evidence="9">
    <name type="scientific">Streptomyces sp. R33</name>
    <dbReference type="NCBI Taxonomy" id="3238629"/>
    <lineage>
        <taxon>Bacteria</taxon>
        <taxon>Bacillati</taxon>
        <taxon>Actinomycetota</taxon>
        <taxon>Actinomycetes</taxon>
        <taxon>Kitasatosporales</taxon>
        <taxon>Streptomycetaceae</taxon>
        <taxon>Streptomyces</taxon>
    </lineage>
</organism>
<dbReference type="InterPro" id="IPR022383">
    <property type="entry name" value="Lactate/malate_DH_C"/>
</dbReference>
<sequence>MTTTIGIIGAGAIGQTVSNTILASGIADQLLLASRTLVQAQALTDDLDDMRTSTGAFTTLLGCRPEDTTTAAALVIAIRERFTNTHQHDIRMGGAANARAIRDLGRRLRGYTGTVLIVTNPVDLMARLFAESSGCTRVYGIGSNLDTARYRLALSSLTGVPADQIRGHVIGEHGDSAVICASTTTVNGRALAVPVREIRKTLADRPGSISSGVGRTRSGPAGAVLTTLRLVLGQADGTTELCTEWIGHWLGVPMTFTAGQGKPTLPVLDPTEADRFTASGNKLDTAYQALATIQ</sequence>
<dbReference type="InterPro" id="IPR036291">
    <property type="entry name" value="NAD(P)-bd_dom_sf"/>
</dbReference>
<evidence type="ECO:0000256" key="1">
    <source>
        <dbReference type="ARBA" id="ARBA00006054"/>
    </source>
</evidence>
<dbReference type="EMBL" id="CP165727">
    <property type="protein sequence ID" value="XDV61544.1"/>
    <property type="molecule type" value="Genomic_DNA"/>
</dbReference>
<dbReference type="RefSeq" id="WP_369776317.1">
    <property type="nucleotide sequence ID" value="NZ_CP165727.1"/>
</dbReference>
<dbReference type="PRINTS" id="PR00086">
    <property type="entry name" value="LLDHDRGNASE"/>
</dbReference>
<dbReference type="Pfam" id="PF00056">
    <property type="entry name" value="Ldh_1_N"/>
    <property type="match status" value="1"/>
</dbReference>
<dbReference type="PIRSF" id="PIRSF000102">
    <property type="entry name" value="Lac_mal_DH"/>
    <property type="match status" value="1"/>
</dbReference>
<feature type="binding site" evidence="5">
    <location>
        <position position="97"/>
    </location>
    <ligand>
        <name>NAD(+)</name>
        <dbReference type="ChEBI" id="CHEBI:57540"/>
    </ligand>
</feature>
<dbReference type="Gene3D" id="3.40.50.720">
    <property type="entry name" value="NAD(P)-binding Rossmann-like Domain"/>
    <property type="match status" value="1"/>
</dbReference>
<dbReference type="Pfam" id="PF02866">
    <property type="entry name" value="Ldh_1_C"/>
    <property type="match status" value="1"/>
</dbReference>
<comment type="similarity">
    <text evidence="1">Belongs to the LDH/MDH superfamily. LDH family.</text>
</comment>
<evidence type="ECO:0000256" key="5">
    <source>
        <dbReference type="PIRSR" id="PIRSR000102-3"/>
    </source>
</evidence>
<protein>
    <submittedName>
        <fullName evidence="9">Lactate dehydrogenase</fullName>
    </submittedName>
</protein>
<feature type="domain" description="Lactate/malate dehydrogenase C-terminal" evidence="8">
    <location>
        <begin position="144"/>
        <end position="197"/>
    </location>
</feature>
<dbReference type="InterPro" id="IPR018177">
    <property type="entry name" value="L-lactate_DH_AS"/>
</dbReference>
<dbReference type="InterPro" id="IPR001557">
    <property type="entry name" value="L-lactate/malate_DH"/>
</dbReference>
<feature type="domain" description="Lactate/malate dehydrogenase N-terminal" evidence="7">
    <location>
        <begin position="5"/>
        <end position="136"/>
    </location>
</feature>
<proteinExistence type="inferred from homology"/>
<dbReference type="AlphaFoldDB" id="A0AB39XVF2"/>
<feature type="binding site" evidence="5">
    <location>
        <begin position="9"/>
        <end position="14"/>
    </location>
    <ligand>
        <name>NAD(+)</name>
        <dbReference type="ChEBI" id="CHEBI:57540"/>
    </ligand>
</feature>
<accession>A0AB39XVF2</accession>
<dbReference type="GO" id="GO:0004459">
    <property type="term" value="F:L-lactate dehydrogenase (NAD+) activity"/>
    <property type="evidence" value="ECO:0007669"/>
    <property type="project" value="InterPro"/>
</dbReference>
<dbReference type="Gene3D" id="3.90.110.10">
    <property type="entry name" value="Lactate dehydrogenase/glycoside hydrolase, family 4, C-terminal"/>
    <property type="match status" value="1"/>
</dbReference>
<evidence type="ECO:0000259" key="8">
    <source>
        <dbReference type="Pfam" id="PF02866"/>
    </source>
</evidence>
<name>A0AB39XVF2_9ACTN</name>
<dbReference type="InterPro" id="IPR001236">
    <property type="entry name" value="Lactate/malate_DH_N"/>
</dbReference>
<dbReference type="SUPFAM" id="SSF56327">
    <property type="entry name" value="LDH C-terminal domain-like"/>
    <property type="match status" value="1"/>
</dbReference>
<evidence type="ECO:0000259" key="7">
    <source>
        <dbReference type="Pfam" id="PF00056"/>
    </source>
</evidence>
<gene>
    <name evidence="9" type="ORF">AB5J51_00310</name>
</gene>